<keyword evidence="3" id="KW-1185">Reference proteome</keyword>
<evidence type="ECO:0000256" key="1">
    <source>
        <dbReference type="SAM" id="MobiDB-lite"/>
    </source>
</evidence>
<accession>A0A1R3L0B0</accession>
<feature type="region of interest" description="Disordered" evidence="1">
    <location>
        <begin position="115"/>
        <end position="157"/>
    </location>
</feature>
<feature type="compositionally biased region" description="Basic and acidic residues" evidence="1">
    <location>
        <begin position="68"/>
        <end position="80"/>
    </location>
</feature>
<gene>
    <name evidence="2" type="ORF">COLO4_02766</name>
</gene>
<sequence>MAAKRSLTGEQQPSVSAAQKKQNQQQQPVSTTGIFQDLDPSIRQDPCSQGSNKQAAVASGRRVHNSPPKHDYPQRQRQYEYDTSPYASPPSPTILKHTSNYDISNYAQGYRAPAGNHLAVPQLQGYPPPPPSPPLVLVPRPDPEPERRRNSSTCIIS</sequence>
<dbReference type="EMBL" id="AWUE01006480">
    <property type="protein sequence ID" value="OMP12783.1"/>
    <property type="molecule type" value="Genomic_DNA"/>
</dbReference>
<feature type="region of interest" description="Disordered" evidence="1">
    <location>
        <begin position="1"/>
        <end position="97"/>
    </location>
</feature>
<name>A0A1R3L0B0_9ROSI</name>
<evidence type="ECO:0000313" key="3">
    <source>
        <dbReference type="Proteomes" id="UP000187203"/>
    </source>
</evidence>
<comment type="caution">
    <text evidence="2">The sequence shown here is derived from an EMBL/GenBank/DDBJ whole genome shotgun (WGS) entry which is preliminary data.</text>
</comment>
<feature type="compositionally biased region" description="Pro residues" evidence="1">
    <location>
        <begin position="126"/>
        <end position="136"/>
    </location>
</feature>
<dbReference type="Proteomes" id="UP000187203">
    <property type="component" value="Unassembled WGS sequence"/>
</dbReference>
<organism evidence="2 3">
    <name type="scientific">Corchorus olitorius</name>
    <dbReference type="NCBI Taxonomy" id="93759"/>
    <lineage>
        <taxon>Eukaryota</taxon>
        <taxon>Viridiplantae</taxon>
        <taxon>Streptophyta</taxon>
        <taxon>Embryophyta</taxon>
        <taxon>Tracheophyta</taxon>
        <taxon>Spermatophyta</taxon>
        <taxon>Magnoliopsida</taxon>
        <taxon>eudicotyledons</taxon>
        <taxon>Gunneridae</taxon>
        <taxon>Pentapetalae</taxon>
        <taxon>rosids</taxon>
        <taxon>malvids</taxon>
        <taxon>Malvales</taxon>
        <taxon>Malvaceae</taxon>
        <taxon>Grewioideae</taxon>
        <taxon>Apeibeae</taxon>
        <taxon>Corchorus</taxon>
    </lineage>
</organism>
<feature type="compositionally biased region" description="Polar residues" evidence="1">
    <location>
        <begin position="8"/>
        <end position="17"/>
    </location>
</feature>
<proteinExistence type="predicted"/>
<evidence type="ECO:0000313" key="2">
    <source>
        <dbReference type="EMBL" id="OMP12783.1"/>
    </source>
</evidence>
<protein>
    <submittedName>
        <fullName evidence="2">Uncharacterized protein</fullName>
    </submittedName>
</protein>
<reference evidence="3" key="1">
    <citation type="submission" date="2013-09" db="EMBL/GenBank/DDBJ databases">
        <title>Corchorus olitorius genome sequencing.</title>
        <authorList>
            <person name="Alam M."/>
            <person name="Haque M.S."/>
            <person name="Islam M.S."/>
            <person name="Emdad E.M."/>
            <person name="Islam M.M."/>
            <person name="Ahmed B."/>
            <person name="Halim A."/>
            <person name="Hossen Q.M.M."/>
            <person name="Hossain M.Z."/>
            <person name="Ahmed R."/>
            <person name="Khan M.M."/>
            <person name="Islam R."/>
            <person name="Rashid M.M."/>
            <person name="Khan S.A."/>
            <person name="Rahman M.S."/>
            <person name="Alam M."/>
            <person name="Yahiya A.S."/>
            <person name="Khan M.S."/>
            <person name="Azam M.S."/>
            <person name="Haque T."/>
            <person name="Lashkar M.Z.H."/>
            <person name="Akhand A.I."/>
            <person name="Morshed G."/>
            <person name="Roy S."/>
            <person name="Uddin K.S."/>
            <person name="Rabeya T."/>
            <person name="Hossain A.S."/>
            <person name="Chowdhury A."/>
            <person name="Snigdha A.R."/>
            <person name="Mortoza M.S."/>
            <person name="Matin S.A."/>
            <person name="Hoque S.M.E."/>
            <person name="Islam M.K."/>
            <person name="Roy D.K."/>
            <person name="Haider R."/>
            <person name="Moosa M.M."/>
            <person name="Elias S.M."/>
            <person name="Hasan A.M."/>
            <person name="Jahan S."/>
            <person name="Shafiuddin M."/>
            <person name="Mahmood N."/>
            <person name="Shommy N.S."/>
        </authorList>
    </citation>
    <scope>NUCLEOTIDE SEQUENCE [LARGE SCALE GENOMIC DNA]</scope>
    <source>
        <strain evidence="3">cv. O-4</strain>
    </source>
</reference>
<dbReference type="AlphaFoldDB" id="A0A1R3L0B0"/>